<evidence type="ECO:0000256" key="5">
    <source>
        <dbReference type="HAMAP-Rule" id="MF_00010"/>
    </source>
</evidence>
<dbReference type="OrthoDB" id="123240at2"/>
<keyword evidence="7" id="KW-1185">Reference proteome</keyword>
<feature type="transmembrane region" description="Helical" evidence="5">
    <location>
        <begin position="87"/>
        <end position="104"/>
    </location>
</feature>
<dbReference type="GO" id="GO:0005886">
    <property type="term" value="C:plasma membrane"/>
    <property type="evidence" value="ECO:0007669"/>
    <property type="project" value="UniProtKB-SubCell"/>
</dbReference>
<dbReference type="PANTHER" id="PTHR36116">
    <property type="entry name" value="UPF0060 MEMBRANE PROTEIN YNFA"/>
    <property type="match status" value="1"/>
</dbReference>
<feature type="transmembrane region" description="Helical" evidence="5">
    <location>
        <begin position="29"/>
        <end position="47"/>
    </location>
</feature>
<proteinExistence type="inferred from homology"/>
<name>A0A3L7A498_9HYPH</name>
<keyword evidence="2 5" id="KW-0812">Transmembrane</keyword>
<sequence length="106" mass="11130">MTLPAFLLAALTEIAGCFAFWHVVRTGGSPWWLLPGMASLAVFALALTQVEAEAAGRAFAAYGGVYILASLAWMWSVEGVRPDRFDTIGAALCLAGAAVIIFGPRA</sequence>
<evidence type="ECO:0000313" key="6">
    <source>
        <dbReference type="EMBL" id="RLP74680.1"/>
    </source>
</evidence>
<evidence type="ECO:0000256" key="2">
    <source>
        <dbReference type="ARBA" id="ARBA00022692"/>
    </source>
</evidence>
<dbReference type="PANTHER" id="PTHR36116:SF1">
    <property type="entry name" value="UPF0060 MEMBRANE PROTEIN YNFA"/>
    <property type="match status" value="1"/>
</dbReference>
<feature type="transmembrane region" description="Helical" evidence="5">
    <location>
        <begin position="59"/>
        <end position="75"/>
    </location>
</feature>
<dbReference type="Proteomes" id="UP000269692">
    <property type="component" value="Unassembled WGS sequence"/>
</dbReference>
<evidence type="ECO:0000256" key="4">
    <source>
        <dbReference type="ARBA" id="ARBA00023136"/>
    </source>
</evidence>
<accession>A0A3L7A498</accession>
<comment type="subcellular location">
    <subcellularLocation>
        <location evidence="5">Cell membrane</location>
        <topology evidence="5">Multi-pass membrane protein</topology>
    </subcellularLocation>
</comment>
<keyword evidence="4 5" id="KW-0472">Membrane</keyword>
<keyword evidence="1 5" id="KW-1003">Cell membrane</keyword>
<dbReference type="HAMAP" id="MF_00010">
    <property type="entry name" value="UPF0060"/>
    <property type="match status" value="1"/>
</dbReference>
<gene>
    <name evidence="6" type="ORF">D9R14_18580</name>
</gene>
<evidence type="ECO:0000313" key="7">
    <source>
        <dbReference type="Proteomes" id="UP000269692"/>
    </source>
</evidence>
<dbReference type="NCBIfam" id="NF002586">
    <property type="entry name" value="PRK02237.1"/>
    <property type="match status" value="1"/>
</dbReference>
<dbReference type="InterPro" id="IPR003844">
    <property type="entry name" value="UPF0060"/>
</dbReference>
<dbReference type="SUPFAM" id="SSF103481">
    <property type="entry name" value="Multidrug resistance efflux transporter EmrE"/>
    <property type="match status" value="1"/>
</dbReference>
<dbReference type="EMBL" id="RCTF01000018">
    <property type="protein sequence ID" value="RLP74680.1"/>
    <property type="molecule type" value="Genomic_DNA"/>
</dbReference>
<evidence type="ECO:0000256" key="1">
    <source>
        <dbReference type="ARBA" id="ARBA00022475"/>
    </source>
</evidence>
<dbReference type="RefSeq" id="WP_121624841.1">
    <property type="nucleotide sequence ID" value="NZ_JACIIW010000010.1"/>
</dbReference>
<dbReference type="AlphaFoldDB" id="A0A3L7A498"/>
<organism evidence="6 7">
    <name type="scientific">Xanthobacter tagetidis</name>
    <dbReference type="NCBI Taxonomy" id="60216"/>
    <lineage>
        <taxon>Bacteria</taxon>
        <taxon>Pseudomonadati</taxon>
        <taxon>Pseudomonadota</taxon>
        <taxon>Alphaproteobacteria</taxon>
        <taxon>Hyphomicrobiales</taxon>
        <taxon>Xanthobacteraceae</taxon>
        <taxon>Xanthobacter</taxon>
    </lineage>
</organism>
<comment type="similarity">
    <text evidence="5">Belongs to the UPF0060 family.</text>
</comment>
<dbReference type="Pfam" id="PF02694">
    <property type="entry name" value="UPF0060"/>
    <property type="match status" value="1"/>
</dbReference>
<protein>
    <submittedName>
        <fullName evidence="6">YnfA family protein</fullName>
    </submittedName>
</protein>
<reference evidence="6 7" key="1">
    <citation type="submission" date="2018-10" db="EMBL/GenBank/DDBJ databases">
        <title>Xanthobacter tagetidis genome sequencing and assembly.</title>
        <authorList>
            <person name="Maclea K.S."/>
            <person name="Goen A.E."/>
            <person name="Fatima S.A."/>
        </authorList>
    </citation>
    <scope>NUCLEOTIDE SEQUENCE [LARGE SCALE GENOMIC DNA]</scope>
    <source>
        <strain evidence="6 7">ATCC 700314</strain>
    </source>
</reference>
<dbReference type="InterPro" id="IPR037185">
    <property type="entry name" value="EmrE-like"/>
</dbReference>
<evidence type="ECO:0000256" key="3">
    <source>
        <dbReference type="ARBA" id="ARBA00022989"/>
    </source>
</evidence>
<comment type="caution">
    <text evidence="6">The sequence shown here is derived from an EMBL/GenBank/DDBJ whole genome shotgun (WGS) entry which is preliminary data.</text>
</comment>
<keyword evidence="3 5" id="KW-1133">Transmembrane helix</keyword>